<dbReference type="RefSeq" id="WP_115848896.1">
    <property type="nucleotide sequence ID" value="NZ_QTUC01000001.1"/>
</dbReference>
<reference evidence="18 19" key="1">
    <citation type="submission" date="2018-08" db="EMBL/GenBank/DDBJ databases">
        <title>Sequencing the genomes of 1000 actinobacteria strains.</title>
        <authorList>
            <person name="Klenk H.-P."/>
        </authorList>
    </citation>
    <scope>NUCLEOTIDE SEQUENCE [LARGE SCALE GENOMIC DNA]</scope>
    <source>
        <strain evidence="18 19">DSM 22891</strain>
    </source>
</reference>
<keyword evidence="19" id="KW-1185">Reference proteome</keyword>
<dbReference type="InterPro" id="IPR001126">
    <property type="entry name" value="UmuC"/>
</dbReference>
<evidence type="ECO:0000256" key="16">
    <source>
        <dbReference type="HAMAP-Rule" id="MF_01113"/>
    </source>
</evidence>
<sequence length="345" mass="37154">MGAPRWVLHVDLDGFIAAVERLRRPELVGKPVVVGGTGDPTQRGVVATASYEARAFGVRSGMPLRTAARRCPHAVFLPTDPPAYEAVSVQVMETLRTFPAVVEVVGWDEAFLDVAVADPEDLAQRIQHAVLARTALTCSVGIGDNKLRAKLATGFAKPGGVFRLTEATWWPVMGRRPTHALWGVGDKTARKLAALGIRTVADLAASDVGELARRFGPTMGPWLRRLARGEDRTPVAAGPYVAKSRSRETTFQRNLTDWDAVRAEVAALARRVAQDVVVEGRPAVRVGVKVRWAPFETRTRSVGLPTPSSEAAVIEAAALTALEGFEPGREVRLVGVRAELDRAGP</sequence>
<feature type="binding site" evidence="16">
    <location>
        <position position="108"/>
    </location>
    <ligand>
        <name>Mg(2+)</name>
        <dbReference type="ChEBI" id="CHEBI:18420"/>
    </ligand>
</feature>
<comment type="subcellular location">
    <subcellularLocation>
        <location evidence="1 16">Cytoplasm</location>
    </subcellularLocation>
</comment>
<dbReference type="InterPro" id="IPR036775">
    <property type="entry name" value="DNA_pol_Y-fam_lit_finger_sf"/>
</dbReference>
<keyword evidence="4 16" id="KW-0963">Cytoplasm</keyword>
<dbReference type="GO" id="GO:0005829">
    <property type="term" value="C:cytosol"/>
    <property type="evidence" value="ECO:0007669"/>
    <property type="project" value="TreeGrafter"/>
</dbReference>
<evidence type="ECO:0000256" key="14">
    <source>
        <dbReference type="ARBA" id="ARBA00025589"/>
    </source>
</evidence>
<protein>
    <recommendedName>
        <fullName evidence="16">DNA polymerase IV</fullName>
        <shortName evidence="16">Pol IV</shortName>
        <ecNumber evidence="16">2.7.7.7</ecNumber>
    </recommendedName>
</protein>
<evidence type="ECO:0000256" key="1">
    <source>
        <dbReference type="ARBA" id="ARBA00004496"/>
    </source>
</evidence>
<dbReference type="NCBIfam" id="NF002677">
    <property type="entry name" value="PRK02406.1"/>
    <property type="match status" value="1"/>
</dbReference>
<dbReference type="EMBL" id="QTUC01000001">
    <property type="protein sequence ID" value="REF35039.1"/>
    <property type="molecule type" value="Genomic_DNA"/>
</dbReference>
<comment type="similarity">
    <text evidence="2 16">Belongs to the DNA polymerase type-Y family.</text>
</comment>
<keyword evidence="10 16" id="KW-0460">Magnesium</keyword>
<evidence type="ECO:0000256" key="4">
    <source>
        <dbReference type="ARBA" id="ARBA00022490"/>
    </source>
</evidence>
<dbReference type="FunFam" id="3.40.1170.60:FF:000001">
    <property type="entry name" value="DNA polymerase IV"/>
    <property type="match status" value="1"/>
</dbReference>
<dbReference type="InterPro" id="IPR053848">
    <property type="entry name" value="IMS_HHH_1"/>
</dbReference>
<evidence type="ECO:0000256" key="10">
    <source>
        <dbReference type="ARBA" id="ARBA00022842"/>
    </source>
</evidence>
<proteinExistence type="inferred from homology"/>
<dbReference type="GO" id="GO:0006281">
    <property type="term" value="P:DNA repair"/>
    <property type="evidence" value="ECO:0007669"/>
    <property type="project" value="UniProtKB-UniRule"/>
</dbReference>
<dbReference type="InterPro" id="IPR043502">
    <property type="entry name" value="DNA/RNA_pol_sf"/>
</dbReference>
<dbReference type="NCBIfam" id="NF002883">
    <property type="entry name" value="PRK03352.1"/>
    <property type="match status" value="1"/>
</dbReference>
<evidence type="ECO:0000256" key="6">
    <source>
        <dbReference type="ARBA" id="ARBA00022695"/>
    </source>
</evidence>
<dbReference type="OrthoDB" id="9808813at2"/>
<dbReference type="PROSITE" id="PS50173">
    <property type="entry name" value="UMUC"/>
    <property type="match status" value="1"/>
</dbReference>
<dbReference type="Gene3D" id="1.10.150.20">
    <property type="entry name" value="5' to 3' exonuclease, C-terminal subdomain"/>
    <property type="match status" value="1"/>
</dbReference>
<evidence type="ECO:0000256" key="8">
    <source>
        <dbReference type="ARBA" id="ARBA00022723"/>
    </source>
</evidence>
<feature type="binding site" evidence="16">
    <location>
        <position position="11"/>
    </location>
    <ligand>
        <name>Mg(2+)</name>
        <dbReference type="ChEBI" id="CHEBI:18420"/>
    </ligand>
</feature>
<evidence type="ECO:0000313" key="18">
    <source>
        <dbReference type="EMBL" id="REF35039.1"/>
    </source>
</evidence>
<dbReference type="Pfam" id="PF11799">
    <property type="entry name" value="IMS_C"/>
    <property type="match status" value="1"/>
</dbReference>
<evidence type="ECO:0000256" key="11">
    <source>
        <dbReference type="ARBA" id="ARBA00022932"/>
    </source>
</evidence>
<dbReference type="GO" id="GO:0042276">
    <property type="term" value="P:error-prone translesion synthesis"/>
    <property type="evidence" value="ECO:0007669"/>
    <property type="project" value="TreeGrafter"/>
</dbReference>
<dbReference type="EC" id="2.7.7.7" evidence="16"/>
<evidence type="ECO:0000256" key="3">
    <source>
        <dbReference type="ARBA" id="ARBA00022457"/>
    </source>
</evidence>
<dbReference type="GO" id="GO:0009432">
    <property type="term" value="P:SOS response"/>
    <property type="evidence" value="ECO:0007669"/>
    <property type="project" value="TreeGrafter"/>
</dbReference>
<organism evidence="18 19">
    <name type="scientific">Thermasporomyces composti</name>
    <dbReference type="NCBI Taxonomy" id="696763"/>
    <lineage>
        <taxon>Bacteria</taxon>
        <taxon>Bacillati</taxon>
        <taxon>Actinomycetota</taxon>
        <taxon>Actinomycetes</taxon>
        <taxon>Propionibacteriales</taxon>
        <taxon>Nocardioidaceae</taxon>
        <taxon>Thermasporomyces</taxon>
    </lineage>
</organism>
<keyword evidence="3 16" id="KW-0515">Mutator protein</keyword>
<feature type="domain" description="UmuC" evidence="17">
    <location>
        <begin position="7"/>
        <end position="185"/>
    </location>
</feature>
<comment type="cofactor">
    <cofactor evidence="16">
        <name>Mg(2+)</name>
        <dbReference type="ChEBI" id="CHEBI:18420"/>
    </cofactor>
    <text evidence="16">Binds 2 magnesium ions per subunit.</text>
</comment>
<dbReference type="PANTHER" id="PTHR11076:SF33">
    <property type="entry name" value="DNA POLYMERASE KAPPA"/>
    <property type="match status" value="1"/>
</dbReference>
<dbReference type="Gene3D" id="3.30.1490.100">
    <property type="entry name" value="DNA polymerase, Y-family, little finger domain"/>
    <property type="match status" value="1"/>
</dbReference>
<dbReference type="SUPFAM" id="SSF56672">
    <property type="entry name" value="DNA/RNA polymerases"/>
    <property type="match status" value="1"/>
</dbReference>
<name>A0A3D9V0N0_THECX</name>
<dbReference type="SUPFAM" id="SSF100879">
    <property type="entry name" value="Lesion bypass DNA polymerase (Y-family), little finger domain"/>
    <property type="match status" value="1"/>
</dbReference>
<evidence type="ECO:0000259" key="17">
    <source>
        <dbReference type="PROSITE" id="PS50173"/>
    </source>
</evidence>
<comment type="caution">
    <text evidence="18">The sequence shown here is derived from an EMBL/GenBank/DDBJ whole genome shotgun (WGS) entry which is preliminary data.</text>
</comment>
<dbReference type="InterPro" id="IPR017961">
    <property type="entry name" value="DNA_pol_Y-fam_little_finger"/>
</dbReference>
<keyword evidence="8 16" id="KW-0479">Metal-binding</keyword>
<evidence type="ECO:0000313" key="19">
    <source>
        <dbReference type="Proteomes" id="UP000256485"/>
    </source>
</evidence>
<keyword evidence="5 16" id="KW-0808">Transferase</keyword>
<dbReference type="Pfam" id="PF00817">
    <property type="entry name" value="IMS"/>
    <property type="match status" value="1"/>
</dbReference>
<dbReference type="Gene3D" id="3.30.70.270">
    <property type="match status" value="1"/>
</dbReference>
<dbReference type="InterPro" id="IPR050116">
    <property type="entry name" value="DNA_polymerase-Y"/>
</dbReference>
<dbReference type="CDD" id="cd03586">
    <property type="entry name" value="PolY_Pol_IV_kappa"/>
    <property type="match status" value="1"/>
</dbReference>
<keyword evidence="13 16" id="KW-0234">DNA repair</keyword>
<keyword evidence="6 16" id="KW-0548">Nucleotidyltransferase</keyword>
<dbReference type="GO" id="GO:0006261">
    <property type="term" value="P:DNA-templated DNA replication"/>
    <property type="evidence" value="ECO:0007669"/>
    <property type="project" value="UniProtKB-UniRule"/>
</dbReference>
<evidence type="ECO:0000256" key="12">
    <source>
        <dbReference type="ARBA" id="ARBA00023125"/>
    </source>
</evidence>
<dbReference type="InterPro" id="IPR043128">
    <property type="entry name" value="Rev_trsase/Diguanyl_cyclase"/>
</dbReference>
<dbReference type="Gene3D" id="3.40.1170.60">
    <property type="match status" value="1"/>
</dbReference>
<dbReference type="Pfam" id="PF21999">
    <property type="entry name" value="IMS_HHH_1"/>
    <property type="match status" value="1"/>
</dbReference>
<dbReference type="InterPro" id="IPR022880">
    <property type="entry name" value="DNApol_IV"/>
</dbReference>
<dbReference type="GO" id="GO:0000287">
    <property type="term" value="F:magnesium ion binding"/>
    <property type="evidence" value="ECO:0007669"/>
    <property type="project" value="UniProtKB-UniRule"/>
</dbReference>
<evidence type="ECO:0000256" key="5">
    <source>
        <dbReference type="ARBA" id="ARBA00022679"/>
    </source>
</evidence>
<feature type="active site" evidence="16">
    <location>
        <position position="109"/>
    </location>
</feature>
<dbReference type="AlphaFoldDB" id="A0A3D9V0N0"/>
<dbReference type="Proteomes" id="UP000256485">
    <property type="component" value="Unassembled WGS sequence"/>
</dbReference>
<evidence type="ECO:0000256" key="7">
    <source>
        <dbReference type="ARBA" id="ARBA00022705"/>
    </source>
</evidence>
<feature type="site" description="Substrate discrimination" evidence="16">
    <location>
        <position position="16"/>
    </location>
</feature>
<evidence type="ECO:0000256" key="15">
    <source>
        <dbReference type="ARBA" id="ARBA00049244"/>
    </source>
</evidence>
<keyword evidence="7 16" id="KW-0235">DNA replication</keyword>
<evidence type="ECO:0000256" key="13">
    <source>
        <dbReference type="ARBA" id="ARBA00023204"/>
    </source>
</evidence>
<keyword evidence="12 16" id="KW-0238">DNA-binding</keyword>
<dbReference type="HAMAP" id="MF_01113">
    <property type="entry name" value="DNApol_IV"/>
    <property type="match status" value="1"/>
</dbReference>
<comment type="catalytic activity">
    <reaction evidence="15 16">
        <text>DNA(n) + a 2'-deoxyribonucleoside 5'-triphosphate = DNA(n+1) + diphosphate</text>
        <dbReference type="Rhea" id="RHEA:22508"/>
        <dbReference type="Rhea" id="RHEA-COMP:17339"/>
        <dbReference type="Rhea" id="RHEA-COMP:17340"/>
        <dbReference type="ChEBI" id="CHEBI:33019"/>
        <dbReference type="ChEBI" id="CHEBI:61560"/>
        <dbReference type="ChEBI" id="CHEBI:173112"/>
        <dbReference type="EC" id="2.7.7.7"/>
    </reaction>
</comment>
<evidence type="ECO:0000256" key="2">
    <source>
        <dbReference type="ARBA" id="ARBA00010945"/>
    </source>
</evidence>
<dbReference type="PANTHER" id="PTHR11076">
    <property type="entry name" value="DNA REPAIR POLYMERASE UMUC / TRANSFERASE FAMILY MEMBER"/>
    <property type="match status" value="1"/>
</dbReference>
<keyword evidence="11 16" id="KW-0239">DNA-directed DNA polymerase</keyword>
<dbReference type="GO" id="GO:0003887">
    <property type="term" value="F:DNA-directed DNA polymerase activity"/>
    <property type="evidence" value="ECO:0007669"/>
    <property type="project" value="UniProtKB-UniRule"/>
</dbReference>
<keyword evidence="9 16" id="KW-0227">DNA damage</keyword>
<comment type="function">
    <text evidence="14 16">Poorly processive, error-prone DNA polymerase involved in untargeted mutagenesis. Copies undamaged DNA at stalled replication forks, which arise in vivo from mismatched or misaligned primer ends. These misaligned primers can be extended by PolIV. Exhibits no 3'-5' exonuclease (proofreading) activity. May be involved in translesional synthesis, in conjunction with the beta clamp from PolIII.</text>
</comment>
<gene>
    <name evidence="16" type="primary">dinB</name>
    <name evidence="18" type="ORF">DFJ64_0408</name>
</gene>
<accession>A0A3D9V0N0</accession>
<evidence type="ECO:0000256" key="9">
    <source>
        <dbReference type="ARBA" id="ARBA00022763"/>
    </source>
</evidence>
<dbReference type="GO" id="GO:0003684">
    <property type="term" value="F:damaged DNA binding"/>
    <property type="evidence" value="ECO:0007669"/>
    <property type="project" value="InterPro"/>
</dbReference>
<comment type="subunit">
    <text evidence="16">Monomer.</text>
</comment>